<accession>A0A1Y2P9Q4</accession>
<name>A0A1Y2P9Q4_9FLAO</name>
<evidence type="ECO:0000256" key="1">
    <source>
        <dbReference type="SAM" id="SignalP"/>
    </source>
</evidence>
<reference evidence="2 3" key="1">
    <citation type="submission" date="2015-03" db="EMBL/GenBank/DDBJ databases">
        <title>Genome sequence of Tenacibaculum sp. S2-2, isolated from intestinal microbiota of sea cucumber, Apostichopus japonicas.</title>
        <authorList>
            <person name="Shao Z."/>
            <person name="Wang L."/>
            <person name="Li X."/>
        </authorList>
    </citation>
    <scope>NUCLEOTIDE SEQUENCE [LARGE SCALE GENOMIC DNA]</scope>
    <source>
        <strain evidence="2 3">S2-2</strain>
    </source>
</reference>
<dbReference type="Proteomes" id="UP000194221">
    <property type="component" value="Unassembled WGS sequence"/>
</dbReference>
<comment type="caution">
    <text evidence="2">The sequence shown here is derived from an EMBL/GenBank/DDBJ whole genome shotgun (WGS) entry which is preliminary data.</text>
</comment>
<proteinExistence type="predicted"/>
<dbReference type="AlphaFoldDB" id="A0A1Y2P9Q4"/>
<dbReference type="OrthoDB" id="817809at2"/>
<dbReference type="STRING" id="1635173.WH52_14090"/>
<evidence type="ECO:0000313" key="2">
    <source>
        <dbReference type="EMBL" id="OSY86910.1"/>
    </source>
</evidence>
<dbReference type="InParanoid" id="A0A1Y2P9Q4"/>
<feature type="signal peptide" evidence="1">
    <location>
        <begin position="1"/>
        <end position="23"/>
    </location>
</feature>
<keyword evidence="1" id="KW-0732">Signal</keyword>
<gene>
    <name evidence="2" type="ORF">WH52_14090</name>
</gene>
<organism evidence="2 3">
    <name type="scientific">Tenacibaculum holothuriorum</name>
    <dbReference type="NCBI Taxonomy" id="1635173"/>
    <lineage>
        <taxon>Bacteria</taxon>
        <taxon>Pseudomonadati</taxon>
        <taxon>Bacteroidota</taxon>
        <taxon>Flavobacteriia</taxon>
        <taxon>Flavobacteriales</taxon>
        <taxon>Flavobacteriaceae</taxon>
        <taxon>Tenacibaculum</taxon>
    </lineage>
</organism>
<dbReference type="EMBL" id="LAPZ01000017">
    <property type="protein sequence ID" value="OSY86910.1"/>
    <property type="molecule type" value="Genomic_DNA"/>
</dbReference>
<sequence>MKSKIIFLSCILTFAFSFNVINAQTVKKAKLKYGGYGQKKFKEAEKKIFIEQFSINYQYIYAKSKVKKGGRQLGGESYIGDAKAALFLGLGDIEPSKLQELTDKAYEGFITQLKNKGYEILTGKDFKDHEYYKKSETYIGGTPSQQYKGFITTNPTNITFIGKNYGMFNTTLKTSKSLGGVIVARVNILVPFAEDGESQGSRAFGKLIGGIAKVVAKPNLRLAKSASIQSKSKLGFNKSTLIMSSFDFGFKKNLKYQAWFTSTLPKKGIPVAGVLPNKKYKAVKTGKVDMQGDHIGNGYKVFNVPTREAKVIQTIKFDSTKYFNGVLEGVNYYLGESTNKYFSKI</sequence>
<dbReference type="RefSeq" id="WP_086031619.1">
    <property type="nucleotide sequence ID" value="NZ_LAPZ01000017.1"/>
</dbReference>
<evidence type="ECO:0000313" key="3">
    <source>
        <dbReference type="Proteomes" id="UP000194221"/>
    </source>
</evidence>
<protein>
    <submittedName>
        <fullName evidence="2">Uncharacterized protein</fullName>
    </submittedName>
</protein>
<keyword evidence="3" id="KW-1185">Reference proteome</keyword>
<feature type="chain" id="PRO_5013231752" evidence="1">
    <location>
        <begin position="24"/>
        <end position="345"/>
    </location>
</feature>